<organism evidence="3 4">
    <name type="scientific">Spirosoma rhododendri</name>
    <dbReference type="NCBI Taxonomy" id="2728024"/>
    <lineage>
        <taxon>Bacteria</taxon>
        <taxon>Pseudomonadati</taxon>
        <taxon>Bacteroidota</taxon>
        <taxon>Cytophagia</taxon>
        <taxon>Cytophagales</taxon>
        <taxon>Cytophagaceae</taxon>
        <taxon>Spirosoma</taxon>
    </lineage>
</organism>
<evidence type="ECO:0000259" key="2">
    <source>
        <dbReference type="PROSITE" id="PS50110"/>
    </source>
</evidence>
<dbReference type="PROSITE" id="PS50110">
    <property type="entry name" value="RESPONSE_REGULATORY"/>
    <property type="match status" value="1"/>
</dbReference>
<gene>
    <name evidence="3" type="ORF">HH216_06825</name>
</gene>
<dbReference type="InterPro" id="IPR052893">
    <property type="entry name" value="TCS_response_regulator"/>
</dbReference>
<accession>A0A7L5DNW4</accession>
<name>A0A7L5DNW4_9BACT</name>
<dbReference type="SMART" id="SM00448">
    <property type="entry name" value="REC"/>
    <property type="match status" value="1"/>
</dbReference>
<dbReference type="Pfam" id="PF00072">
    <property type="entry name" value="Response_reg"/>
    <property type="match status" value="1"/>
</dbReference>
<reference evidence="3 4" key="1">
    <citation type="submission" date="2020-04" db="EMBL/GenBank/DDBJ databases">
        <title>Genome sequencing of novel species.</title>
        <authorList>
            <person name="Heo J."/>
            <person name="Kim S.-J."/>
            <person name="Kim J.-S."/>
            <person name="Hong S.-B."/>
            <person name="Kwon S.-W."/>
        </authorList>
    </citation>
    <scope>NUCLEOTIDE SEQUENCE [LARGE SCALE GENOMIC DNA]</scope>
    <source>
        <strain evidence="3 4">CJU-R4</strain>
    </source>
</reference>
<dbReference type="Proteomes" id="UP000501128">
    <property type="component" value="Chromosome"/>
</dbReference>
<dbReference type="Gene3D" id="3.40.50.2300">
    <property type="match status" value="1"/>
</dbReference>
<dbReference type="InterPro" id="IPR001789">
    <property type="entry name" value="Sig_transdc_resp-reg_receiver"/>
</dbReference>
<sequence>MNVTMAPVSSKKRRRSTILVVEDNADQWLVIKWALERQFSEVNPVWVANADDALLYLDSCEDNIQKLPRLVLLDLYLPTRETGWHLLQLIKTHYLYREIPVITLSASMDQEDITESYMLRSNSYIIKPGSLDKWAECISAFRHYWWDAVTLPKTA</sequence>
<keyword evidence="1" id="KW-0597">Phosphoprotein</keyword>
<dbReference type="GO" id="GO:0000160">
    <property type="term" value="P:phosphorelay signal transduction system"/>
    <property type="evidence" value="ECO:0007669"/>
    <property type="project" value="InterPro"/>
</dbReference>
<feature type="domain" description="Response regulatory" evidence="2">
    <location>
        <begin position="17"/>
        <end position="142"/>
    </location>
</feature>
<protein>
    <submittedName>
        <fullName evidence="3">Response regulator</fullName>
    </submittedName>
</protein>
<evidence type="ECO:0000256" key="1">
    <source>
        <dbReference type="PROSITE-ProRule" id="PRU00169"/>
    </source>
</evidence>
<feature type="modified residue" description="4-aspartylphosphate" evidence="1">
    <location>
        <position position="74"/>
    </location>
</feature>
<proteinExistence type="predicted"/>
<evidence type="ECO:0000313" key="4">
    <source>
        <dbReference type="Proteomes" id="UP000501128"/>
    </source>
</evidence>
<keyword evidence="4" id="KW-1185">Reference proteome</keyword>
<dbReference type="InterPro" id="IPR011006">
    <property type="entry name" value="CheY-like_superfamily"/>
</dbReference>
<dbReference type="EMBL" id="CP051677">
    <property type="protein sequence ID" value="QJD78168.1"/>
    <property type="molecule type" value="Genomic_DNA"/>
</dbReference>
<dbReference type="KEGG" id="srho:HH216_06825"/>
<dbReference type="AlphaFoldDB" id="A0A7L5DNW4"/>
<evidence type="ECO:0000313" key="3">
    <source>
        <dbReference type="EMBL" id="QJD78168.1"/>
    </source>
</evidence>
<dbReference type="SUPFAM" id="SSF52172">
    <property type="entry name" value="CheY-like"/>
    <property type="match status" value="1"/>
</dbReference>
<dbReference type="RefSeq" id="WP_169550110.1">
    <property type="nucleotide sequence ID" value="NZ_CP051677.1"/>
</dbReference>
<dbReference type="PANTHER" id="PTHR44520">
    <property type="entry name" value="RESPONSE REGULATOR RCP1-RELATED"/>
    <property type="match status" value="1"/>
</dbReference>